<evidence type="ECO:0000256" key="3">
    <source>
        <dbReference type="PIRSR" id="PIRSR006156-1"/>
    </source>
</evidence>
<evidence type="ECO:0000256" key="2">
    <source>
        <dbReference type="ARBA" id="ARBA00061366"/>
    </source>
</evidence>
<dbReference type="InterPro" id="IPR004386">
    <property type="entry name" value="Toxin_YafQ-like"/>
</dbReference>
<reference evidence="4 5" key="2">
    <citation type="submission" date="2020-03" db="EMBL/GenBank/DDBJ databases">
        <title>Campylobacter portucalensis sp. nov., a new species of Campylobacter isolated from the reproductive tract of bulls.</title>
        <authorList>
            <person name="Silva M.F."/>
            <person name="Pereira G."/>
            <person name="Carneiro C."/>
            <person name="Hemphill A."/>
            <person name="Mateus L."/>
            <person name="Lopes-Da-Costa L."/>
            <person name="Silva E."/>
        </authorList>
    </citation>
    <scope>NUCLEOTIDE SEQUENCE [LARGE SCALE GENOMIC DNA]</scope>
    <source>
        <strain evidence="4 5">FMV-PI01</strain>
    </source>
</reference>
<gene>
    <name evidence="4" type="ORF">F1B92_02030</name>
</gene>
<evidence type="ECO:0000256" key="1">
    <source>
        <dbReference type="ARBA" id="ARBA00022649"/>
    </source>
</evidence>
<dbReference type="Pfam" id="PF15738">
    <property type="entry name" value="YafQ_toxin"/>
    <property type="match status" value="1"/>
</dbReference>
<proteinExistence type="inferred from homology"/>
<dbReference type="EMBL" id="VWSJ01000005">
    <property type="protein sequence ID" value="MSN95983.1"/>
    <property type="molecule type" value="Genomic_DNA"/>
</dbReference>
<dbReference type="NCBIfam" id="TIGR02385">
    <property type="entry name" value="RelE_StbE"/>
    <property type="match status" value="1"/>
</dbReference>
<dbReference type="SUPFAM" id="SSF143011">
    <property type="entry name" value="RelE-like"/>
    <property type="match status" value="1"/>
</dbReference>
<comment type="caution">
    <text evidence="4">The sequence shown here is derived from an EMBL/GenBank/DDBJ whole genome shotgun (WGS) entry which is preliminary data.</text>
</comment>
<keyword evidence="5" id="KW-1185">Reference proteome</keyword>
<comment type="similarity">
    <text evidence="2">Belongs to the RelE toxin family. YafQ subfamily.</text>
</comment>
<dbReference type="Gene3D" id="3.30.2310.20">
    <property type="entry name" value="RelE-like"/>
    <property type="match status" value="1"/>
</dbReference>
<dbReference type="GO" id="GO:0006415">
    <property type="term" value="P:translational termination"/>
    <property type="evidence" value="ECO:0007669"/>
    <property type="project" value="TreeGrafter"/>
</dbReference>
<dbReference type="RefSeq" id="WP_154570254.1">
    <property type="nucleotide sequence ID" value="NZ_VWSJ01000005.1"/>
</dbReference>
<dbReference type="PANTHER" id="PTHR40588">
    <property type="entry name" value="MRNA INTERFERASE TOXIN YAFQ"/>
    <property type="match status" value="1"/>
</dbReference>
<dbReference type="AlphaFoldDB" id="A0A6L5WJG5"/>
<evidence type="ECO:0000313" key="4">
    <source>
        <dbReference type="EMBL" id="MSN95983.1"/>
    </source>
</evidence>
<dbReference type="PIRSF" id="PIRSF006156">
    <property type="entry name" value="YafQ"/>
    <property type="match status" value="1"/>
</dbReference>
<evidence type="ECO:0000313" key="5">
    <source>
        <dbReference type="Proteomes" id="UP000476338"/>
    </source>
</evidence>
<dbReference type="NCBIfam" id="TIGR00053">
    <property type="entry name" value="YafQ family addiction module toxin"/>
    <property type="match status" value="1"/>
</dbReference>
<reference evidence="4 5" key="1">
    <citation type="submission" date="2019-09" db="EMBL/GenBank/DDBJ databases">
        <authorList>
            <person name="Silva M."/>
            <person name="Pereira G."/>
            <person name="Lopes-Da-Costa L."/>
            <person name="Silva E."/>
        </authorList>
    </citation>
    <scope>NUCLEOTIDE SEQUENCE [LARGE SCALE GENOMIC DNA]</scope>
    <source>
        <strain evidence="4 5">FMV-PI01</strain>
    </source>
</reference>
<feature type="active site" description="Proton donor" evidence="3">
    <location>
        <position position="84"/>
    </location>
</feature>
<sequence length="88" mass="10466">MLDLYIFNSFKKDLKRLEKQGFDKSLLMETLDFLLYEKPLPPRYKNHPLKGNYKGCYDCHIKPDCVLIYSIEENTLILHRIGSHSDLF</sequence>
<keyword evidence="1" id="KW-1277">Toxin-antitoxin system</keyword>
<dbReference type="Proteomes" id="UP000476338">
    <property type="component" value="Unassembled WGS sequence"/>
</dbReference>
<organism evidence="4 5">
    <name type="scientific">Campylobacter portucalensis</name>
    <dbReference type="NCBI Taxonomy" id="2608384"/>
    <lineage>
        <taxon>Bacteria</taxon>
        <taxon>Pseudomonadati</taxon>
        <taxon>Campylobacterota</taxon>
        <taxon>Epsilonproteobacteria</taxon>
        <taxon>Campylobacterales</taxon>
        <taxon>Campylobacteraceae</taxon>
        <taxon>Campylobacter</taxon>
    </lineage>
</organism>
<dbReference type="PANTHER" id="PTHR40588:SF1">
    <property type="entry name" value="MRNA INTERFERASE TOXIN YAFQ"/>
    <property type="match status" value="1"/>
</dbReference>
<dbReference type="GO" id="GO:0006402">
    <property type="term" value="P:mRNA catabolic process"/>
    <property type="evidence" value="ECO:0007669"/>
    <property type="project" value="TreeGrafter"/>
</dbReference>
<dbReference type="InterPro" id="IPR035093">
    <property type="entry name" value="RelE/ParE_toxin_dom_sf"/>
</dbReference>
<dbReference type="InterPro" id="IPR007712">
    <property type="entry name" value="RelE/ParE_toxin"/>
</dbReference>
<protein>
    <submittedName>
        <fullName evidence="4">Type II toxin-antitoxin system YafQ family toxin</fullName>
    </submittedName>
</protein>
<accession>A0A6L5WJG5</accession>
<dbReference type="GO" id="GO:0004521">
    <property type="term" value="F:RNA endonuclease activity"/>
    <property type="evidence" value="ECO:0007669"/>
    <property type="project" value="TreeGrafter"/>
</dbReference>
<dbReference type="FunFam" id="3.30.2310.20:FF:000003">
    <property type="entry name" value="Type II toxin-antitoxin system YafQ family toxin"/>
    <property type="match status" value="1"/>
</dbReference>
<name>A0A6L5WJG5_9BACT</name>